<feature type="domain" description="Nucleoside phosphorylase" evidence="5">
    <location>
        <begin position="3"/>
        <end position="244"/>
    </location>
</feature>
<feature type="binding site" evidence="4">
    <location>
        <position position="10"/>
    </location>
    <ligand>
        <name>phosphate</name>
        <dbReference type="ChEBI" id="CHEBI:43474"/>
    </ligand>
</feature>
<evidence type="ECO:0000313" key="6">
    <source>
        <dbReference type="EMBL" id="QAT17259.1"/>
    </source>
</evidence>
<dbReference type="Pfam" id="PF01048">
    <property type="entry name" value="PNP_UDP_1"/>
    <property type="match status" value="1"/>
</dbReference>
<comment type="catalytic activity">
    <reaction evidence="4">
        <text>S-methyl-5'-thioadenosine + phosphate = 5-(methylsulfanyl)-alpha-D-ribose 1-phosphate + adenine</text>
        <dbReference type="Rhea" id="RHEA:11852"/>
        <dbReference type="ChEBI" id="CHEBI:16708"/>
        <dbReference type="ChEBI" id="CHEBI:17509"/>
        <dbReference type="ChEBI" id="CHEBI:43474"/>
        <dbReference type="ChEBI" id="CHEBI:58533"/>
        <dbReference type="EC" id="2.4.2.28"/>
    </reaction>
</comment>
<protein>
    <recommendedName>
        <fullName evidence="4">S-methyl-5'-thioadenosine phosphorylase</fullName>
        <ecNumber evidence="4">2.4.2.28</ecNumber>
    </recommendedName>
    <alternativeName>
        <fullName evidence="4">5'-methylthioadenosine phosphorylase</fullName>
        <shortName evidence="4">MTA phosphorylase</shortName>
        <shortName evidence="4">MTAP</shortName>
    </alternativeName>
</protein>
<dbReference type="NCBIfam" id="TIGR01694">
    <property type="entry name" value="MTAP"/>
    <property type="match status" value="1"/>
</dbReference>
<gene>
    <name evidence="4" type="primary">mtnP</name>
    <name evidence="6" type="ORF">BU251_05705</name>
</gene>
<comment type="function">
    <text evidence="4">Catalyzes the reversible phosphorylation of S-methyl-5'-thioadenosine (MTA) to adenine and 5-methylthioribose-1-phosphate. Involved in the breakdown of MTA, a major by-product of polyamine biosynthesis. Responsible for the first step in the methionine salvage pathway after MTA has been generated from S-adenosylmethionine. Has broad substrate specificity with 6-aminopurine nucleosides as preferred substrates.</text>
</comment>
<organism evidence="6 7">
    <name type="scientific">Velamenicoccus archaeovorus</name>
    <dbReference type="NCBI Taxonomy" id="1930593"/>
    <lineage>
        <taxon>Bacteria</taxon>
        <taxon>Pseudomonadati</taxon>
        <taxon>Candidatus Omnitrophota</taxon>
        <taxon>Candidatus Velamenicoccus</taxon>
    </lineage>
</organism>
<evidence type="ECO:0000313" key="7">
    <source>
        <dbReference type="Proteomes" id="UP000287243"/>
    </source>
</evidence>
<dbReference type="GO" id="GO:0006166">
    <property type="term" value="P:purine ribonucleoside salvage"/>
    <property type="evidence" value="ECO:0007669"/>
    <property type="project" value="UniProtKB-KW"/>
</dbReference>
<dbReference type="GO" id="GO:0019509">
    <property type="term" value="P:L-methionine salvage from methylthioadenosine"/>
    <property type="evidence" value="ECO:0007669"/>
    <property type="project" value="UniProtKB-UniRule"/>
</dbReference>
<feature type="binding site" evidence="4">
    <location>
        <begin position="85"/>
        <end position="86"/>
    </location>
    <ligand>
        <name>phosphate</name>
        <dbReference type="ChEBI" id="CHEBI:43474"/>
    </ligand>
</feature>
<proteinExistence type="inferred from homology"/>
<dbReference type="CDD" id="cd09010">
    <property type="entry name" value="MTAP_SsMTAPII_like_MTIP"/>
    <property type="match status" value="1"/>
</dbReference>
<evidence type="ECO:0000256" key="2">
    <source>
        <dbReference type="ARBA" id="ARBA00022679"/>
    </source>
</evidence>
<dbReference type="PANTHER" id="PTHR42679:SF2">
    <property type="entry name" value="S-METHYL-5'-THIOADENOSINE PHOSPHORYLASE"/>
    <property type="match status" value="1"/>
</dbReference>
<keyword evidence="2 4" id="KW-0808">Transferase</keyword>
<feature type="site" description="Important for substrate specificity" evidence="4">
    <location>
        <position position="221"/>
    </location>
</feature>
<dbReference type="GO" id="GO:0017061">
    <property type="term" value="F:S-methyl-5-thioadenosine phosphorylase activity"/>
    <property type="evidence" value="ECO:0007669"/>
    <property type="project" value="UniProtKB-UniRule"/>
</dbReference>
<dbReference type="Proteomes" id="UP000287243">
    <property type="component" value="Chromosome"/>
</dbReference>
<name>A0A410P4Z5_VELA1</name>
<evidence type="ECO:0000256" key="4">
    <source>
        <dbReference type="HAMAP-Rule" id="MF_01963"/>
    </source>
</evidence>
<evidence type="ECO:0000256" key="3">
    <source>
        <dbReference type="ARBA" id="ARBA00022726"/>
    </source>
</evidence>
<keyword evidence="3 4" id="KW-0660">Purine salvage</keyword>
<keyword evidence="1 4" id="KW-0328">Glycosyltransferase</keyword>
<feature type="binding site" evidence="4">
    <location>
        <position position="184"/>
    </location>
    <ligand>
        <name>substrate</name>
    </ligand>
</feature>
<feature type="binding site" evidence="4">
    <location>
        <begin position="208"/>
        <end position="210"/>
    </location>
    <ligand>
        <name>substrate</name>
    </ligand>
</feature>
<dbReference type="GO" id="GO:0005829">
    <property type="term" value="C:cytosol"/>
    <property type="evidence" value="ECO:0007669"/>
    <property type="project" value="TreeGrafter"/>
</dbReference>
<dbReference type="RefSeq" id="WP_128700034.1">
    <property type="nucleotide sequence ID" value="NZ_CP019384.1"/>
</dbReference>
<evidence type="ECO:0000259" key="5">
    <source>
        <dbReference type="Pfam" id="PF01048"/>
    </source>
</evidence>
<dbReference type="SUPFAM" id="SSF53167">
    <property type="entry name" value="Purine and uridine phosphorylases"/>
    <property type="match status" value="1"/>
</dbReference>
<dbReference type="AlphaFoldDB" id="A0A410P4Z5"/>
<dbReference type="KEGG" id="vai:BU251_05705"/>
<dbReference type="OrthoDB" id="1523230at2"/>
<dbReference type="EMBL" id="CP019384">
    <property type="protein sequence ID" value="QAT17259.1"/>
    <property type="molecule type" value="Genomic_DNA"/>
</dbReference>
<dbReference type="EC" id="2.4.2.28" evidence="4"/>
<sequence length="286" mass="31207">MPKIGIIGGSGIYKIEGMKALKEVRVKTPFGDPSDCYRTGQLAGVDVVFLPRHGSSHTINPSQINYRANVFGMKKLGVEKLISVSACGSLKKEHKPLDFVLPDQFVDRTTGGRCMTFFSDGIVAHVGFGQPVCPELLDLIWGAAQALNLSVHKGGTYLNMEGPAFSTKAESHLYRSWGMDIIGMTNMAEARLAREAEMCYATIAAVTDYDCWYESEESVTVEMIVANLRKNAENSKKLVGEVVRRLGSAPSSCACSESLKYAIVTDKKAISAKIKKDLKPIIGKYI</sequence>
<keyword evidence="7" id="KW-1185">Reference proteome</keyword>
<comment type="pathway">
    <text evidence="4">Amino-acid biosynthesis; L-methionine biosynthesis via salvage pathway; S-methyl-5-thio-alpha-D-ribose 1-phosphate from S-methyl-5'-thioadenosine (phosphorylase route): step 1/1.</text>
</comment>
<evidence type="ECO:0000256" key="1">
    <source>
        <dbReference type="ARBA" id="ARBA00022676"/>
    </source>
</evidence>
<dbReference type="UniPathway" id="UPA00904">
    <property type="reaction ID" value="UER00873"/>
</dbReference>
<dbReference type="InterPro" id="IPR035994">
    <property type="entry name" value="Nucleoside_phosphorylase_sf"/>
</dbReference>
<dbReference type="PANTHER" id="PTHR42679">
    <property type="entry name" value="S-METHYL-5'-THIOADENOSINE PHOSPHORYLASE"/>
    <property type="match status" value="1"/>
</dbReference>
<comment type="subunit">
    <text evidence="4">Homohexamer. Dimer of a homotrimer.</text>
</comment>
<dbReference type="FunFam" id="3.40.50.1580:FF:000012">
    <property type="entry name" value="Probable 6-oxopurine nucleoside phosphorylase"/>
    <property type="match status" value="1"/>
</dbReference>
<dbReference type="Gene3D" id="3.40.50.1580">
    <property type="entry name" value="Nucleoside phosphorylase domain"/>
    <property type="match status" value="1"/>
</dbReference>
<comment type="similarity">
    <text evidence="4">Belongs to the PNP/MTAP phosphorylase family. MTAP subfamily.</text>
</comment>
<dbReference type="InterPro" id="IPR010044">
    <property type="entry name" value="MTAP"/>
</dbReference>
<dbReference type="InterPro" id="IPR000845">
    <property type="entry name" value="Nucleoside_phosphorylase_d"/>
</dbReference>
<feature type="binding site" evidence="4">
    <location>
        <position position="185"/>
    </location>
    <ligand>
        <name>phosphate</name>
        <dbReference type="ChEBI" id="CHEBI:43474"/>
    </ligand>
</feature>
<accession>A0A410P4Z5</accession>
<feature type="site" description="Important for substrate specificity" evidence="4">
    <location>
        <position position="166"/>
    </location>
</feature>
<feature type="binding site" evidence="4">
    <location>
        <begin position="52"/>
        <end position="53"/>
    </location>
    <ligand>
        <name>phosphate</name>
        <dbReference type="ChEBI" id="CHEBI:43474"/>
    </ligand>
</feature>
<reference evidence="6 7" key="1">
    <citation type="submission" date="2017-01" db="EMBL/GenBank/DDBJ databases">
        <title>First insights into the biology of 'candidatus Vampirococcus archaeovorus'.</title>
        <authorList>
            <person name="Kizina J."/>
            <person name="Jordan S."/>
            <person name="Stueber K."/>
            <person name="Reinhardt R."/>
            <person name="Harder J."/>
        </authorList>
    </citation>
    <scope>NUCLEOTIDE SEQUENCE [LARGE SCALE GENOMIC DNA]</scope>
    <source>
        <strain evidence="6 7">LiM</strain>
    </source>
</reference>
<dbReference type="HAMAP" id="MF_01963">
    <property type="entry name" value="MTAP"/>
    <property type="match status" value="1"/>
</dbReference>